<feature type="region of interest" description="Disordered" evidence="1">
    <location>
        <begin position="277"/>
        <end position="301"/>
    </location>
</feature>
<dbReference type="OrthoDB" id="247409at2759"/>
<feature type="compositionally biased region" description="Polar residues" evidence="1">
    <location>
        <begin position="14"/>
        <end position="25"/>
    </location>
</feature>
<dbReference type="Proteomes" id="UP000283634">
    <property type="component" value="Unassembled WGS sequence"/>
</dbReference>
<feature type="compositionally biased region" description="Basic and acidic residues" evidence="1">
    <location>
        <begin position="32"/>
        <end position="44"/>
    </location>
</feature>
<dbReference type="OMA" id="HELTMKC"/>
<reference evidence="2 3" key="1">
    <citation type="journal article" date="2018" name="BMC Genomics">
        <title>Genomic comparison of Trypanosoma conorhini and Trypanosoma rangeli to Trypanosoma cruzi strains of high and low virulence.</title>
        <authorList>
            <person name="Bradwell K.R."/>
            <person name="Koparde V.N."/>
            <person name="Matveyev A.V."/>
            <person name="Serrano M.G."/>
            <person name="Alves J.M."/>
            <person name="Parikh H."/>
            <person name="Huang B."/>
            <person name="Lee V."/>
            <person name="Espinosa-Alvarez O."/>
            <person name="Ortiz P.A."/>
            <person name="Costa-Martins A.G."/>
            <person name="Teixeira M.M."/>
            <person name="Buck G.A."/>
        </authorList>
    </citation>
    <scope>NUCLEOTIDE SEQUENCE [LARGE SCALE GENOMIC DNA]</scope>
    <source>
        <strain evidence="2 3">AM80</strain>
    </source>
</reference>
<protein>
    <submittedName>
        <fullName evidence="2">Uncharacterized protein</fullName>
    </submittedName>
</protein>
<evidence type="ECO:0000313" key="3">
    <source>
        <dbReference type="Proteomes" id="UP000283634"/>
    </source>
</evidence>
<dbReference type="VEuPathDB" id="TriTrypDB:TRSC58_01795"/>
<proteinExistence type="predicted"/>
<dbReference type="RefSeq" id="XP_029234842.1">
    <property type="nucleotide sequence ID" value="XM_029385359.1"/>
</dbReference>
<evidence type="ECO:0000256" key="1">
    <source>
        <dbReference type="SAM" id="MobiDB-lite"/>
    </source>
</evidence>
<dbReference type="GeneID" id="40332549"/>
<comment type="caution">
    <text evidence="2">The sequence shown here is derived from an EMBL/GenBank/DDBJ whole genome shotgun (WGS) entry which is preliminary data.</text>
</comment>
<feature type="compositionally biased region" description="Basic and acidic residues" evidence="1">
    <location>
        <begin position="280"/>
        <end position="299"/>
    </location>
</feature>
<name>A0A3R7LK38_TRYRA</name>
<organism evidence="2 3">
    <name type="scientific">Trypanosoma rangeli</name>
    <dbReference type="NCBI Taxonomy" id="5698"/>
    <lineage>
        <taxon>Eukaryota</taxon>
        <taxon>Discoba</taxon>
        <taxon>Euglenozoa</taxon>
        <taxon>Kinetoplastea</taxon>
        <taxon>Metakinetoplastina</taxon>
        <taxon>Trypanosomatida</taxon>
        <taxon>Trypanosomatidae</taxon>
        <taxon>Trypanosoma</taxon>
        <taxon>Herpetosoma</taxon>
    </lineage>
</organism>
<sequence length="317" mass="36913">MSSTGVAHDASALPTPTSDLLTANRQVDDEEAKSVEVEELRQEGGEEEDEKKEQQQQQQPTPWERLYEKGLQQEARRLKTFEKFTANRVAKALFDQQRLAAGRGSTRSCKKDFAERQQRWLDKKEEHVRQLREVAEMAKLRRIKPPVINEVSQHMAEQAGHEGPIRGWEAHFARYALRFAGNLSIPTHMFRPNINVNARHSEKTEGDIGERLYLKEVERRQRLHELTMKCRQNELSDSFTGKPYFAPSFPWKAGAARGRSGEQRTRSASKAAEMLYIKAQEQRERRGKLEERTKEEHSFTPEICRLSRKMVERRKKM</sequence>
<feature type="region of interest" description="Disordered" evidence="1">
    <location>
        <begin position="1"/>
        <end position="65"/>
    </location>
</feature>
<dbReference type="EMBL" id="MKGL01000434">
    <property type="protein sequence ID" value="RNE98801.1"/>
    <property type="molecule type" value="Genomic_DNA"/>
</dbReference>
<keyword evidence="3" id="KW-1185">Reference proteome</keyword>
<gene>
    <name evidence="2" type="ORF">TraAM80_08616</name>
</gene>
<evidence type="ECO:0000313" key="2">
    <source>
        <dbReference type="EMBL" id="RNE98801.1"/>
    </source>
</evidence>
<dbReference type="AlphaFoldDB" id="A0A3R7LK38"/>
<accession>A0A3R7LK38</accession>